<dbReference type="GO" id="GO:0005507">
    <property type="term" value="F:copper ion binding"/>
    <property type="evidence" value="ECO:0007669"/>
    <property type="project" value="InterPro"/>
</dbReference>
<keyword evidence="14" id="KW-0186">Copper</keyword>
<dbReference type="PRINTS" id="PR00942">
    <property type="entry name" value="CUATPASEI"/>
</dbReference>
<dbReference type="InterPro" id="IPR059000">
    <property type="entry name" value="ATPase_P-type_domA"/>
</dbReference>
<evidence type="ECO:0000256" key="8">
    <source>
        <dbReference type="ARBA" id="ARBA00022741"/>
    </source>
</evidence>
<dbReference type="FunFam" id="3.30.70.100:FF:000001">
    <property type="entry name" value="ATPase copper transporting beta"/>
    <property type="match status" value="1"/>
</dbReference>
<keyword evidence="5 17" id="KW-0812">Transmembrane</keyword>
<dbReference type="InterPro" id="IPR006121">
    <property type="entry name" value="HMA_dom"/>
</dbReference>
<evidence type="ECO:0000256" key="3">
    <source>
        <dbReference type="ARBA" id="ARBA00012517"/>
    </source>
</evidence>
<feature type="domain" description="HMA" evidence="18">
    <location>
        <begin position="120"/>
        <end position="186"/>
    </location>
</feature>
<dbReference type="Proteomes" id="UP000886523">
    <property type="component" value="Unassembled WGS sequence"/>
</dbReference>
<evidence type="ECO:0000256" key="14">
    <source>
        <dbReference type="ARBA" id="ARBA00023008"/>
    </source>
</evidence>
<dbReference type="FunFam" id="3.30.70.100:FF:000043">
    <property type="entry name" value="Copper-transporting ATPase 2"/>
    <property type="match status" value="1"/>
</dbReference>
<evidence type="ECO:0000256" key="7">
    <source>
        <dbReference type="ARBA" id="ARBA00022737"/>
    </source>
</evidence>
<evidence type="ECO:0000256" key="4">
    <source>
        <dbReference type="ARBA" id="ARBA00022448"/>
    </source>
</evidence>
<dbReference type="InterPro" id="IPR006122">
    <property type="entry name" value="HMA_Cu_ion-bd"/>
</dbReference>
<evidence type="ECO:0000256" key="5">
    <source>
        <dbReference type="ARBA" id="ARBA00022692"/>
    </source>
</evidence>
<feature type="transmembrane region" description="Helical" evidence="17">
    <location>
        <begin position="319"/>
        <end position="337"/>
    </location>
</feature>
<accession>A0A9P6B825</accession>
<evidence type="ECO:0000256" key="11">
    <source>
        <dbReference type="ARBA" id="ARBA00022842"/>
    </source>
</evidence>
<dbReference type="InterPro" id="IPR023214">
    <property type="entry name" value="HAD_sf"/>
</dbReference>
<evidence type="ECO:0000256" key="9">
    <source>
        <dbReference type="ARBA" id="ARBA00022796"/>
    </source>
</evidence>
<evidence type="ECO:0000256" key="6">
    <source>
        <dbReference type="ARBA" id="ARBA00022723"/>
    </source>
</evidence>
<dbReference type="SUPFAM" id="SSF56784">
    <property type="entry name" value="HAD-like"/>
    <property type="match status" value="1"/>
</dbReference>
<dbReference type="InterPro" id="IPR017969">
    <property type="entry name" value="Heavy-metal-associated_CS"/>
</dbReference>
<evidence type="ECO:0000259" key="18">
    <source>
        <dbReference type="PROSITE" id="PS50846"/>
    </source>
</evidence>
<dbReference type="GO" id="GO:0043682">
    <property type="term" value="F:P-type divalent copper transporter activity"/>
    <property type="evidence" value="ECO:0007669"/>
    <property type="project" value="TreeGrafter"/>
</dbReference>
<evidence type="ECO:0000313" key="19">
    <source>
        <dbReference type="EMBL" id="KAF9519499.1"/>
    </source>
</evidence>
<dbReference type="InterPro" id="IPR036412">
    <property type="entry name" value="HAD-like_sf"/>
</dbReference>
<dbReference type="PANTHER" id="PTHR43520:SF8">
    <property type="entry name" value="P-TYPE CU(+) TRANSPORTER"/>
    <property type="match status" value="1"/>
</dbReference>
<organism evidence="19 20">
    <name type="scientific">Hydnum rufescens UP504</name>
    <dbReference type="NCBI Taxonomy" id="1448309"/>
    <lineage>
        <taxon>Eukaryota</taxon>
        <taxon>Fungi</taxon>
        <taxon>Dikarya</taxon>
        <taxon>Basidiomycota</taxon>
        <taxon>Agaricomycotina</taxon>
        <taxon>Agaricomycetes</taxon>
        <taxon>Cantharellales</taxon>
        <taxon>Hydnaceae</taxon>
        <taxon>Hydnum</taxon>
    </lineage>
</organism>
<reference evidence="19" key="1">
    <citation type="journal article" date="2020" name="Nat. Commun.">
        <title>Large-scale genome sequencing of mycorrhizal fungi provides insights into the early evolution of symbiotic traits.</title>
        <authorList>
            <person name="Miyauchi S."/>
            <person name="Kiss E."/>
            <person name="Kuo A."/>
            <person name="Drula E."/>
            <person name="Kohler A."/>
            <person name="Sanchez-Garcia M."/>
            <person name="Morin E."/>
            <person name="Andreopoulos B."/>
            <person name="Barry K.W."/>
            <person name="Bonito G."/>
            <person name="Buee M."/>
            <person name="Carver A."/>
            <person name="Chen C."/>
            <person name="Cichocki N."/>
            <person name="Clum A."/>
            <person name="Culley D."/>
            <person name="Crous P.W."/>
            <person name="Fauchery L."/>
            <person name="Girlanda M."/>
            <person name="Hayes R.D."/>
            <person name="Keri Z."/>
            <person name="LaButti K."/>
            <person name="Lipzen A."/>
            <person name="Lombard V."/>
            <person name="Magnuson J."/>
            <person name="Maillard F."/>
            <person name="Murat C."/>
            <person name="Nolan M."/>
            <person name="Ohm R.A."/>
            <person name="Pangilinan J."/>
            <person name="Pereira M.F."/>
            <person name="Perotto S."/>
            <person name="Peter M."/>
            <person name="Pfister S."/>
            <person name="Riley R."/>
            <person name="Sitrit Y."/>
            <person name="Stielow J.B."/>
            <person name="Szollosi G."/>
            <person name="Zifcakova L."/>
            <person name="Stursova M."/>
            <person name="Spatafora J.W."/>
            <person name="Tedersoo L."/>
            <person name="Vaario L.M."/>
            <person name="Yamada A."/>
            <person name="Yan M."/>
            <person name="Wang P."/>
            <person name="Xu J."/>
            <person name="Bruns T."/>
            <person name="Baldrian P."/>
            <person name="Vilgalys R."/>
            <person name="Dunand C."/>
            <person name="Henrissat B."/>
            <person name="Grigoriev I.V."/>
            <person name="Hibbett D."/>
            <person name="Nagy L.G."/>
            <person name="Martin F.M."/>
        </authorList>
    </citation>
    <scope>NUCLEOTIDE SEQUENCE</scope>
    <source>
        <strain evidence="19">UP504</strain>
    </source>
</reference>
<keyword evidence="11" id="KW-0460">Magnesium</keyword>
<dbReference type="GO" id="GO:0016020">
    <property type="term" value="C:membrane"/>
    <property type="evidence" value="ECO:0007669"/>
    <property type="project" value="InterPro"/>
</dbReference>
<keyword evidence="20" id="KW-1185">Reference proteome</keyword>
<dbReference type="PRINTS" id="PR00119">
    <property type="entry name" value="CATATPASE"/>
</dbReference>
<evidence type="ECO:0000256" key="15">
    <source>
        <dbReference type="ARBA" id="ARBA00023136"/>
    </source>
</evidence>
<dbReference type="CDD" id="cd00371">
    <property type="entry name" value="HMA"/>
    <property type="match status" value="2"/>
</dbReference>
<evidence type="ECO:0000256" key="17">
    <source>
        <dbReference type="SAM" id="Phobius"/>
    </source>
</evidence>
<protein>
    <recommendedName>
        <fullName evidence="3">P-type Cu(+) transporter</fullName>
        <ecNumber evidence="3">7.2.2.8</ecNumber>
    </recommendedName>
    <alternativeName>
        <fullName evidence="16">Cu(2+)-ATPase</fullName>
    </alternativeName>
</protein>
<dbReference type="OrthoDB" id="432719at2759"/>
<evidence type="ECO:0000256" key="13">
    <source>
        <dbReference type="ARBA" id="ARBA00022989"/>
    </source>
</evidence>
<dbReference type="PROSITE" id="PS50846">
    <property type="entry name" value="HMA_2"/>
    <property type="match status" value="2"/>
</dbReference>
<dbReference type="PROSITE" id="PS00154">
    <property type="entry name" value="ATPASE_E1_E2"/>
    <property type="match status" value="1"/>
</dbReference>
<feature type="domain" description="HMA" evidence="18">
    <location>
        <begin position="46"/>
        <end position="112"/>
    </location>
</feature>
<evidence type="ECO:0000256" key="10">
    <source>
        <dbReference type="ARBA" id="ARBA00022840"/>
    </source>
</evidence>
<dbReference type="GO" id="GO:0012505">
    <property type="term" value="C:endomembrane system"/>
    <property type="evidence" value="ECO:0007669"/>
    <property type="project" value="UniProtKB-SubCell"/>
</dbReference>
<dbReference type="InterPro" id="IPR023298">
    <property type="entry name" value="ATPase_P-typ_TM_dom_sf"/>
</dbReference>
<keyword evidence="12" id="KW-1278">Translocase</keyword>
<dbReference type="GO" id="GO:0005524">
    <property type="term" value="F:ATP binding"/>
    <property type="evidence" value="ECO:0007669"/>
    <property type="project" value="UniProtKB-KW"/>
</dbReference>
<feature type="transmembrane region" description="Helical" evidence="17">
    <location>
        <begin position="845"/>
        <end position="868"/>
    </location>
</feature>
<dbReference type="Pfam" id="PF00403">
    <property type="entry name" value="HMA"/>
    <property type="match status" value="2"/>
</dbReference>
<evidence type="ECO:0000256" key="12">
    <source>
        <dbReference type="ARBA" id="ARBA00022967"/>
    </source>
</evidence>
<evidence type="ECO:0000256" key="2">
    <source>
        <dbReference type="ARBA" id="ARBA00006024"/>
    </source>
</evidence>
<dbReference type="InterPro" id="IPR008250">
    <property type="entry name" value="ATPase_P-typ_transduc_dom_A_sf"/>
</dbReference>
<keyword evidence="9" id="KW-0187">Copper transport</keyword>
<feature type="transmembrane region" description="Helical" evidence="17">
    <location>
        <begin position="287"/>
        <end position="307"/>
    </location>
</feature>
<keyword evidence="13 17" id="KW-1133">Transmembrane helix</keyword>
<dbReference type="Gene3D" id="2.70.150.10">
    <property type="entry name" value="Calcium-transporting ATPase, cytoplasmic transduction domain A"/>
    <property type="match status" value="1"/>
</dbReference>
<dbReference type="EMBL" id="MU128917">
    <property type="protein sequence ID" value="KAF9519499.1"/>
    <property type="molecule type" value="Genomic_DNA"/>
</dbReference>
<dbReference type="Gene3D" id="3.40.50.1000">
    <property type="entry name" value="HAD superfamily/HAD-like"/>
    <property type="match status" value="2"/>
</dbReference>
<dbReference type="SUPFAM" id="SSF81653">
    <property type="entry name" value="Calcium ATPase, transduction domain A"/>
    <property type="match status" value="1"/>
</dbReference>
<evidence type="ECO:0000256" key="16">
    <source>
        <dbReference type="ARBA" id="ARBA00080126"/>
    </source>
</evidence>
<keyword evidence="10" id="KW-0067">ATP-binding</keyword>
<dbReference type="InterPro" id="IPR018303">
    <property type="entry name" value="ATPase_P-typ_P_site"/>
</dbReference>
<evidence type="ECO:0000313" key="20">
    <source>
        <dbReference type="Proteomes" id="UP000886523"/>
    </source>
</evidence>
<gene>
    <name evidence="19" type="ORF">BS47DRAFT_1481974</name>
</gene>
<keyword evidence="6" id="KW-0479">Metal-binding</keyword>
<keyword evidence="9" id="KW-0406">Ion transport</keyword>
<keyword evidence="4" id="KW-0813">Transport</keyword>
<feature type="transmembrane region" description="Helical" evidence="17">
    <location>
        <begin position="248"/>
        <end position="266"/>
    </location>
</feature>
<dbReference type="PANTHER" id="PTHR43520">
    <property type="entry name" value="ATP7, ISOFORM B"/>
    <property type="match status" value="1"/>
</dbReference>
<proteinExistence type="inferred from homology"/>
<feature type="transmembrane region" description="Helical" evidence="17">
    <location>
        <begin position="213"/>
        <end position="236"/>
    </location>
</feature>
<dbReference type="NCBIfam" id="TIGR01494">
    <property type="entry name" value="ATPase_P-type"/>
    <property type="match status" value="2"/>
</dbReference>
<dbReference type="PROSITE" id="PS01047">
    <property type="entry name" value="HMA_1"/>
    <property type="match status" value="2"/>
</dbReference>
<dbReference type="Pfam" id="PF00122">
    <property type="entry name" value="E1-E2_ATPase"/>
    <property type="match status" value="1"/>
</dbReference>
<feature type="transmembrane region" description="Helical" evidence="17">
    <location>
        <begin position="507"/>
        <end position="529"/>
    </location>
</feature>
<keyword evidence="8" id="KW-0547">Nucleotide-binding</keyword>
<dbReference type="EC" id="7.2.2.8" evidence="3"/>
<sequence>MASFTSHFSAVFSNLFSRGQFPSHIKLDAPSPSENDPNDKYMPSVEKCELRIEGMTCGACVESIEGMLRDQEGIHSIRVALLAERGVVEYDSSTWTVDKIIGEISDIGFDATHIPLARSDVIMLRIYGMTCSSCTSTVETQLSAMPGINNVAVSLAAETCRVEFDCTVIGPRDMIERIEELGFDAVLAEEEGDATQLQSLTRTKEIQGWRRRLYTSASFALPVFFLSMILPMIHFLRPIYHMRLIKGIYLTDLLCLLLTIPVQFWLGARFYRAAYNSVRHGSATMDVLVVVGTTAAFAYSSINMLLAPFNSNPDYRPTTFFDTSTMLITFVSLGRYLENIAKGKTSAALTNLMKLTPSMATLYTDPPECKAEKKIGTELVQKGDTLKVVPGDRIPADGTVLRGSSSVDESAITGDTVIGGTVNGLGAFDMTVTRAGKDTALSQIVKLVEEAQTSKAPIQAFTDRVAGFFVPAVLAVALLTFVVWLVLSHVITSNNLPTVFSHPGTSKFAVCLKLCISVVVVACPCALGLSTPTAIMVGTGVGAQNGILIKGGRPLEAARHIRKIVLDKTGTVTDGRPSLVALGWASDSDVPGVAAMDVIQATSSEATSPIALSKLSADRRTARAAVLAMEILKNAFGAMNAPQAEVVDFESEPGMGIKATMSLSPSFTGGKAVAYDVYLGVAEFVSQRQGLPPSWDAFEETESALGRTVVFASISPSPGSKSKVSPVPVLALSLADAPKPKITGQAIAREVGIPAHAVWSRVTPKGKAKIIQDLIDKREGGVAMVGDGVNDSPALVAADVGIALSSGTSVAIEAADIVLMRSDLLDVVAALDLSLSIFRVIKRNLAWACLYNVLGIPLAMGIFLPWGWGLHPMTAAASMAFSSVSVVMSSLTLKWWRRPASSLMPGIAAPIEGQSMRESARGLATDVRDTIRSLIPFGKSKAPSREGYDQLPMEAI</sequence>
<dbReference type="GO" id="GO:0055070">
    <property type="term" value="P:copper ion homeostasis"/>
    <property type="evidence" value="ECO:0007669"/>
    <property type="project" value="TreeGrafter"/>
</dbReference>
<name>A0A9P6B825_9AGAM</name>
<dbReference type="GO" id="GO:0016887">
    <property type="term" value="F:ATP hydrolysis activity"/>
    <property type="evidence" value="ECO:0007669"/>
    <property type="project" value="InterPro"/>
</dbReference>
<feature type="transmembrane region" description="Helical" evidence="17">
    <location>
        <begin position="465"/>
        <end position="487"/>
    </location>
</feature>
<dbReference type="AlphaFoldDB" id="A0A9P6B825"/>
<comment type="subcellular location">
    <subcellularLocation>
        <location evidence="1">Endomembrane system</location>
        <topology evidence="1">Multi-pass membrane protein</topology>
    </subcellularLocation>
</comment>
<dbReference type="NCBIfam" id="TIGR00003">
    <property type="entry name" value="copper ion binding protein"/>
    <property type="match status" value="2"/>
</dbReference>
<evidence type="ECO:0000256" key="1">
    <source>
        <dbReference type="ARBA" id="ARBA00004127"/>
    </source>
</evidence>
<feature type="transmembrane region" description="Helical" evidence="17">
    <location>
        <begin position="874"/>
        <end position="896"/>
    </location>
</feature>
<dbReference type="FunFam" id="2.70.150.10:FF:000002">
    <property type="entry name" value="Copper-transporting ATPase 1, putative"/>
    <property type="match status" value="1"/>
</dbReference>
<dbReference type="InterPro" id="IPR036163">
    <property type="entry name" value="HMA_dom_sf"/>
</dbReference>
<dbReference type="GO" id="GO:0140581">
    <property type="term" value="F:P-type monovalent copper transporter activity"/>
    <property type="evidence" value="ECO:0007669"/>
    <property type="project" value="UniProtKB-EC"/>
</dbReference>
<comment type="caution">
    <text evidence="19">The sequence shown here is derived from an EMBL/GenBank/DDBJ whole genome shotgun (WGS) entry which is preliminary data.</text>
</comment>
<keyword evidence="15 17" id="KW-0472">Membrane</keyword>
<dbReference type="InterPro" id="IPR001757">
    <property type="entry name" value="P_typ_ATPase"/>
</dbReference>
<dbReference type="Gene3D" id="3.30.70.100">
    <property type="match status" value="2"/>
</dbReference>
<comment type="similarity">
    <text evidence="2">Belongs to the cation transport ATPase (P-type) (TC 3.A.3) family. Type IB subfamily.</text>
</comment>
<keyword evidence="7" id="KW-0677">Repeat</keyword>
<dbReference type="SUPFAM" id="SSF55008">
    <property type="entry name" value="HMA, heavy metal-associated domain"/>
    <property type="match status" value="2"/>
</dbReference>
<dbReference type="SUPFAM" id="SSF81665">
    <property type="entry name" value="Calcium ATPase, transmembrane domain M"/>
    <property type="match status" value="1"/>
</dbReference>